<feature type="region of interest" description="Disordered" evidence="4">
    <location>
        <begin position="1833"/>
        <end position="1858"/>
    </location>
</feature>
<dbReference type="EMBL" id="CAXAJV020001300">
    <property type="protein sequence ID" value="CAL7951031.1"/>
    <property type="molecule type" value="Genomic_DNA"/>
</dbReference>
<feature type="domain" description="Kinesin motor" evidence="5">
    <location>
        <begin position="3"/>
        <end position="355"/>
    </location>
</feature>
<feature type="region of interest" description="Disordered" evidence="4">
    <location>
        <begin position="1390"/>
        <end position="1428"/>
    </location>
</feature>
<evidence type="ECO:0000313" key="7">
    <source>
        <dbReference type="Proteomes" id="UP001642520"/>
    </source>
</evidence>
<dbReference type="Pfam" id="PF00225">
    <property type="entry name" value="Kinesin"/>
    <property type="match status" value="1"/>
</dbReference>
<dbReference type="PROSITE" id="PS50067">
    <property type="entry name" value="KINESIN_MOTOR_2"/>
    <property type="match status" value="1"/>
</dbReference>
<keyword evidence="1 3" id="KW-0547">Nucleotide-binding</keyword>
<feature type="region of interest" description="Disordered" evidence="4">
    <location>
        <begin position="400"/>
        <end position="471"/>
    </location>
</feature>
<feature type="compositionally biased region" description="Low complexity" evidence="4">
    <location>
        <begin position="710"/>
        <end position="720"/>
    </location>
</feature>
<reference evidence="6 7" key="1">
    <citation type="submission" date="2024-08" db="EMBL/GenBank/DDBJ databases">
        <authorList>
            <person name="Will J Nash"/>
            <person name="Angela Man"/>
            <person name="Seanna McTaggart"/>
            <person name="Kendall Baker"/>
            <person name="Tom Barker"/>
            <person name="Leah Catchpole"/>
            <person name="Alex Durrant"/>
            <person name="Karim Gharbi"/>
            <person name="Naomi Irish"/>
            <person name="Gemy Kaithakottil"/>
            <person name="Debby Ku"/>
            <person name="Aaliyah Providence"/>
            <person name="Felix Shaw"/>
            <person name="David Swarbreck"/>
            <person name="Chris Watkins"/>
            <person name="Ann M. McCartney"/>
            <person name="Giulio Formenti"/>
            <person name="Alice Mouton"/>
            <person name="Noel Vella"/>
            <person name="Bjorn M von Reumont"/>
            <person name="Adriana Vella"/>
            <person name="Wilfried Haerty"/>
        </authorList>
    </citation>
    <scope>NUCLEOTIDE SEQUENCE [LARGE SCALE GENOMIC DNA]</scope>
</reference>
<evidence type="ECO:0000313" key="6">
    <source>
        <dbReference type="EMBL" id="CAL7951031.1"/>
    </source>
</evidence>
<gene>
    <name evidence="6" type="ORF">XYLVIOL_LOCUS10327</name>
</gene>
<dbReference type="InterPro" id="IPR027417">
    <property type="entry name" value="P-loop_NTPase"/>
</dbReference>
<feature type="compositionally biased region" description="Polar residues" evidence="4">
    <location>
        <begin position="1391"/>
        <end position="1408"/>
    </location>
</feature>
<feature type="binding site" evidence="3">
    <location>
        <begin position="102"/>
        <end position="109"/>
    </location>
    <ligand>
        <name>ATP</name>
        <dbReference type="ChEBI" id="CHEBI:30616"/>
    </ligand>
</feature>
<feature type="compositionally biased region" description="Basic and acidic residues" evidence="4">
    <location>
        <begin position="642"/>
        <end position="670"/>
    </location>
</feature>
<name>A0ABP1PG13_XYLVO</name>
<feature type="region of interest" description="Disordered" evidence="4">
    <location>
        <begin position="1598"/>
        <end position="1620"/>
    </location>
</feature>
<comment type="caution">
    <text evidence="6">The sequence shown here is derived from an EMBL/GenBank/DDBJ whole genome shotgun (WGS) entry which is preliminary data.</text>
</comment>
<dbReference type="PANTHER" id="PTHR47117">
    <property type="entry name" value="STAR-RELATED LIPID TRANSFER PROTEIN 9"/>
    <property type="match status" value="1"/>
</dbReference>
<feature type="region of interest" description="Disordered" evidence="4">
    <location>
        <begin position="635"/>
        <end position="784"/>
    </location>
</feature>
<comment type="similarity">
    <text evidence="3">Belongs to the TRAFAC class myosin-kinesin ATPase superfamily. Kinesin family.</text>
</comment>
<feature type="region of interest" description="Disordered" evidence="4">
    <location>
        <begin position="1730"/>
        <end position="1754"/>
    </location>
</feature>
<feature type="region of interest" description="Disordered" evidence="4">
    <location>
        <begin position="555"/>
        <end position="617"/>
    </location>
</feature>
<feature type="compositionally biased region" description="Basic and acidic residues" evidence="4">
    <location>
        <begin position="691"/>
        <end position="709"/>
    </location>
</feature>
<feature type="region of interest" description="Disordered" evidence="4">
    <location>
        <begin position="1228"/>
        <end position="1247"/>
    </location>
</feature>
<feature type="compositionally biased region" description="Basic and acidic residues" evidence="4">
    <location>
        <begin position="555"/>
        <end position="576"/>
    </location>
</feature>
<protein>
    <recommendedName>
        <fullName evidence="5">Kinesin motor domain-containing protein</fullName>
    </recommendedName>
</protein>
<keyword evidence="2 3" id="KW-0067">ATP-binding</keyword>
<dbReference type="PROSITE" id="PS00411">
    <property type="entry name" value="KINESIN_MOTOR_1"/>
    <property type="match status" value="1"/>
</dbReference>
<feature type="compositionally biased region" description="Basic and acidic residues" evidence="4">
    <location>
        <begin position="420"/>
        <end position="449"/>
    </location>
</feature>
<dbReference type="SMART" id="SM00129">
    <property type="entry name" value="KISc"/>
    <property type="match status" value="1"/>
</dbReference>
<proteinExistence type="inferred from homology"/>
<keyword evidence="3" id="KW-0505">Motor protein</keyword>
<feature type="compositionally biased region" description="Basic and acidic residues" evidence="4">
    <location>
        <begin position="1409"/>
        <end position="1426"/>
    </location>
</feature>
<dbReference type="InterPro" id="IPR036961">
    <property type="entry name" value="Kinesin_motor_dom_sf"/>
</dbReference>
<organism evidence="6 7">
    <name type="scientific">Xylocopa violacea</name>
    <name type="common">Violet carpenter bee</name>
    <name type="synonym">Apis violacea</name>
    <dbReference type="NCBI Taxonomy" id="135666"/>
    <lineage>
        <taxon>Eukaryota</taxon>
        <taxon>Metazoa</taxon>
        <taxon>Ecdysozoa</taxon>
        <taxon>Arthropoda</taxon>
        <taxon>Hexapoda</taxon>
        <taxon>Insecta</taxon>
        <taxon>Pterygota</taxon>
        <taxon>Neoptera</taxon>
        <taxon>Endopterygota</taxon>
        <taxon>Hymenoptera</taxon>
        <taxon>Apocrita</taxon>
        <taxon>Aculeata</taxon>
        <taxon>Apoidea</taxon>
        <taxon>Anthophila</taxon>
        <taxon>Apidae</taxon>
        <taxon>Xylocopa</taxon>
        <taxon>Xylocopa</taxon>
    </lineage>
</organism>
<feature type="compositionally biased region" description="Polar residues" evidence="4">
    <location>
        <begin position="1833"/>
        <end position="1846"/>
    </location>
</feature>
<feature type="compositionally biased region" description="Polar residues" evidence="4">
    <location>
        <begin position="458"/>
        <end position="469"/>
    </location>
</feature>
<keyword evidence="7" id="KW-1185">Reference proteome</keyword>
<feature type="compositionally biased region" description="Polar residues" evidence="4">
    <location>
        <begin position="1730"/>
        <end position="1753"/>
    </location>
</feature>
<feature type="region of interest" description="Disordered" evidence="4">
    <location>
        <begin position="796"/>
        <end position="820"/>
    </location>
</feature>
<feature type="compositionally biased region" description="Basic and acidic residues" evidence="4">
    <location>
        <begin position="606"/>
        <end position="617"/>
    </location>
</feature>
<dbReference type="Proteomes" id="UP001642520">
    <property type="component" value="Unassembled WGS sequence"/>
</dbReference>
<dbReference type="InterPro" id="IPR019821">
    <property type="entry name" value="Kinesin_motor_CS"/>
</dbReference>
<evidence type="ECO:0000259" key="5">
    <source>
        <dbReference type="PROSITE" id="PS50067"/>
    </source>
</evidence>
<dbReference type="Gene3D" id="3.40.850.10">
    <property type="entry name" value="Kinesin motor domain"/>
    <property type="match status" value="1"/>
</dbReference>
<feature type="compositionally biased region" description="Polar residues" evidence="4">
    <location>
        <begin position="1470"/>
        <end position="1479"/>
    </location>
</feature>
<evidence type="ECO:0000256" key="4">
    <source>
        <dbReference type="SAM" id="MobiDB-lite"/>
    </source>
</evidence>
<evidence type="ECO:0000256" key="2">
    <source>
        <dbReference type="ARBA" id="ARBA00022840"/>
    </source>
</evidence>
<dbReference type="PRINTS" id="PR00380">
    <property type="entry name" value="KINESINHEAVY"/>
</dbReference>
<dbReference type="InterPro" id="IPR001752">
    <property type="entry name" value="Kinesin_motor_dom"/>
</dbReference>
<evidence type="ECO:0000256" key="3">
    <source>
        <dbReference type="PROSITE-ProRule" id="PRU00283"/>
    </source>
</evidence>
<dbReference type="SUPFAM" id="SSF52540">
    <property type="entry name" value="P-loop containing nucleoside triphosphate hydrolases"/>
    <property type="match status" value="1"/>
</dbReference>
<feature type="region of interest" description="Disordered" evidence="4">
    <location>
        <begin position="1443"/>
        <end position="1496"/>
    </location>
</feature>
<evidence type="ECO:0000256" key="1">
    <source>
        <dbReference type="ARBA" id="ARBA00022741"/>
    </source>
</evidence>
<sequence>MANIKVAVRVRPISARELKLTGSEVVIRTDSNEISLTNLKVSSSKAGDSRERTRKYGFDYCFDSSDPEAENFADQKRIYQTLGQTVLDAVFSGYNSCLVAYGQSASGKTYTMMGSKEDPGLTPRLCEGLFARIEEERKNERSYRVSVSYLEIYNERVRDLLKPSSSTSGLRVREHPRLGPYVQGLTQHVVRNLGSLMSYVEEGSKARKTASTWQNPSSSRSHALLTIAVAEDAQGVGRKDDILPRGGSKLRLVDLAGSESAATCSGVHRLKEGANINKSLVALGNVISALAERGSTGSGPGRRFIPYRDSSLTWLLKDALGGNATTIMLATISPASGSYNETAHTLRFAQRAQSVVNRPVVNEDPVARIIRELRAEVVRLRALLGEKSIEPDTKALCCCRKGEPDPIGAEDQSPGEETERESTRQSTEENPAEKSQEKQPESRVKEGKGSRSVVPLRRSNSSDSVTTCEPGSPIKKFGSVEFLTARDGFAGSYNRAKVTELNDEEDEISEIHESVFVDIPTLVAVLIKPDDNLHGSSVQIEEICSDEPIEFIERTDEHEAFEEPERTDSIDHDERSSSVNSCHASGDNEPEVYKNPECPGARSVFKSKEKPKFRKQDSVDVLSISLLSNLHTSKKFGSVEAIQKKKDPPFCLERSHTNLEKRSNVPDKLKKLNNIWEIDDQRASNRSNWRASHEQLQRKGSNDSDKSSKESNSQSGSKGKNYARKPSLENLKRKTSKDSSSSSSKDEQILISSLARDKLTRRKSSLEQEPPSTRNHTPIQKVKRAEIVAAVTERLYSSRKQAEEPSGVRSPPEGGDAKSTARMKLQEISRKMLGKRRRVCVDTQTDCSRTIRMKDIATDTPQIICQDVGVLTDHYEVCEHVVNQRTPVLRVKEIATLTEKPKTTIVRCKDVGSLANDLEEYDYEIHSPRNDSGILSDDTQNYAESNLSSTEVFDLCQGIDKRRAYAESSTNTSMFSSCRSFAVQTPRLDSVDHSEARNKTPNCARPCCKSIQRSQSRSSSKSPEKSVISISLPDAISIVIESANTLEPRIAIVDNDTPRQNLKSSAKDEEIQTDEWNDLRNDVPCSKEEARSTLSQTDSRVFRIENIFQDPNNVAKNSRVDTDRTEGTRIRNSITLRNSLGTSYVSQAKEGEHTPKGLRAEGFIRDGLITEAFISRRRSFNFRKAPSSVVYQDPWRNWQVPVALTNATRRVDCRKGLEIVPSSWQPTIGEAPVNNQSRSHRSRVSESAPVFKQSQVESCLVSSEETSEIKSTSCNSSTLTSIMDYDYGFSDDSLDYNENNAVSGSKVLLKTKKATGQRENLCPPDVVAHTKKDPEKIESANDFEDGQVEFPKKNPTISMDTTKVHDYESLIMGRPFYEYEEVNYELGAPSNCVNNSGKKKVSFSSPNISERRLDRSRTDSKQDPKPTLKSIIKQKKKKIVCEPVNSSNVETDDSQQEEKVGSISGDNWKVNAQSTSSEQSRGDQDLAMSEEDPKQDRKVKFPVEELLGNAYSESDSCENVDADEEEGVSFDLASRNVLEEYLSEAVTFMRNLNTISEYVNGTSTLDRYPISACHGRGAKRGSRQRICSSSWNRDYSEFTSRTANRKRDDDSKFQNPTEDVDVEVPTESYERCLKGIERLEDCIRRVDRHNELLREKYGVNCESAGARSSLASPSTDFRVPITSHEYEALDETGISLGKDSSVTEQKKEDDLEKKIFDQLMNVANSISLRNSNKYQTRATNLSDPGPRSPSSYTKFREKHSYAAKEPFCGNVSGSFSLGETLDGNDDHQDFTTYEITGNLSVGRSTSTEDSNDDFDTTMEEEFLPLRSFNHRSSWSPNADRTATFSRTSRHDNSTNYSSLSKYDAIDSRTTDYGSSGKLRNLKGNSPWRVSIGNSRRRFQETDDCSRRIRDGSGRVCAWSRDQSEVEGASSEMAHLRDKLKYPGSPRARFLELLRERRRIVECSRGASAF</sequence>
<accession>A0ABP1PG13</accession>